<evidence type="ECO:0000313" key="3">
    <source>
        <dbReference type="Proteomes" id="UP000053372"/>
    </source>
</evidence>
<evidence type="ECO:0000313" key="2">
    <source>
        <dbReference type="EMBL" id="KST67274.1"/>
    </source>
</evidence>
<dbReference type="PANTHER" id="PTHR23528:SF1">
    <property type="entry name" value="MAJOR FACILITATOR SUPERFAMILY (MFS) PROFILE DOMAIN-CONTAINING PROTEIN"/>
    <property type="match status" value="1"/>
</dbReference>
<dbReference type="SUPFAM" id="SSF103473">
    <property type="entry name" value="MFS general substrate transporter"/>
    <property type="match status" value="1"/>
</dbReference>
<comment type="caution">
    <text evidence="2">The sequence shown here is derived from an EMBL/GenBank/DDBJ whole genome shotgun (WGS) entry which is preliminary data.</text>
</comment>
<dbReference type="Proteomes" id="UP000053372">
    <property type="component" value="Unassembled WGS sequence"/>
</dbReference>
<gene>
    <name evidence="2" type="ORF">BC008_29230</name>
</gene>
<accession>A0A0V7ZS30</accession>
<keyword evidence="1" id="KW-0812">Transmembrane</keyword>
<dbReference type="RefSeq" id="WP_058183706.1">
    <property type="nucleotide sequence ID" value="NZ_LMTZ01000089.1"/>
</dbReference>
<keyword evidence="3" id="KW-1185">Reference proteome</keyword>
<feature type="transmembrane region" description="Helical" evidence="1">
    <location>
        <begin position="382"/>
        <end position="402"/>
    </location>
</feature>
<proteinExistence type="predicted"/>
<feature type="transmembrane region" description="Helical" evidence="1">
    <location>
        <begin position="185"/>
        <end position="205"/>
    </location>
</feature>
<feature type="transmembrane region" description="Helical" evidence="1">
    <location>
        <begin position="16"/>
        <end position="38"/>
    </location>
</feature>
<dbReference type="InterPro" id="IPR036259">
    <property type="entry name" value="MFS_trans_sf"/>
</dbReference>
<keyword evidence="1" id="KW-0472">Membrane</keyword>
<feature type="transmembrane region" description="Helical" evidence="1">
    <location>
        <begin position="91"/>
        <end position="112"/>
    </location>
</feature>
<evidence type="ECO:0000256" key="1">
    <source>
        <dbReference type="SAM" id="Phobius"/>
    </source>
</evidence>
<sequence length="409" mass="43377">MTRSQNQINNKNYTNILWLQVCSLGMVQGAISITWVIYNLYLPKLLVEFGFPKSLAISLLILENALAVVMEPLMGSLSDNTQRWFGSKFPFITAGVLLSSSLLIAIASLVTFASPSSVIRYILPVLMVAWALAMTVFRSPVLSLLGRYALPKSLPMAVSVLTLIIGIIGAFRLTAYDFILGLGPIATFATASFILLASAAILRFVHPPDSISDQPVDRHRAASPLPISFPALGLIFTLGASFAWGYRLLLDAVGKFLKVQLSLDNVELQLAIFGIAIAIAALPAGAVATKIGNRKAMLGGSAVTVVLMFLMPFIGAQFIILALLVAAFIFILNGTLPFALEMVPPHRGGLGVGMYFGGAGLAMSIFGSTFPDPKAIAPEFAAMVSAIAFLVAGVCVAVGNIIEARNSAI</sequence>
<feature type="transmembrane region" description="Helical" evidence="1">
    <location>
        <begin position="118"/>
        <end position="137"/>
    </location>
</feature>
<organism evidence="2 3">
    <name type="scientific">Mastigocoleus testarum BC008</name>
    <dbReference type="NCBI Taxonomy" id="371196"/>
    <lineage>
        <taxon>Bacteria</taxon>
        <taxon>Bacillati</taxon>
        <taxon>Cyanobacteriota</taxon>
        <taxon>Cyanophyceae</taxon>
        <taxon>Nostocales</taxon>
        <taxon>Hapalosiphonaceae</taxon>
        <taxon>Mastigocoleus</taxon>
    </lineage>
</organism>
<dbReference type="Gene3D" id="1.20.1250.20">
    <property type="entry name" value="MFS general substrate transporter like domains"/>
    <property type="match status" value="2"/>
</dbReference>
<dbReference type="EMBL" id="LMTZ01000089">
    <property type="protein sequence ID" value="KST67274.1"/>
    <property type="molecule type" value="Genomic_DNA"/>
</dbReference>
<feature type="transmembrane region" description="Helical" evidence="1">
    <location>
        <begin position="352"/>
        <end position="370"/>
    </location>
</feature>
<feature type="transmembrane region" description="Helical" evidence="1">
    <location>
        <begin position="225"/>
        <end position="246"/>
    </location>
</feature>
<keyword evidence="1" id="KW-1133">Transmembrane helix</keyword>
<feature type="transmembrane region" description="Helical" evidence="1">
    <location>
        <begin position="158"/>
        <end position="179"/>
    </location>
</feature>
<feature type="transmembrane region" description="Helical" evidence="1">
    <location>
        <begin position="320"/>
        <end position="340"/>
    </location>
</feature>
<dbReference type="OrthoDB" id="457462at2"/>
<reference evidence="2 3" key="1">
    <citation type="journal article" date="2015" name="Genome Announc.">
        <title>Draft Genome of the Euendolithic (true boring) Cyanobacterium Mastigocoleus testarum strain BC008.</title>
        <authorList>
            <person name="Guida B.S."/>
            <person name="Garcia-Pichel F."/>
        </authorList>
    </citation>
    <scope>NUCLEOTIDE SEQUENCE [LARGE SCALE GENOMIC DNA]</scope>
    <source>
        <strain evidence="2 3">BC008</strain>
    </source>
</reference>
<dbReference type="AlphaFoldDB" id="A0A0V7ZS30"/>
<dbReference type="PANTHER" id="PTHR23528">
    <property type="match status" value="1"/>
</dbReference>
<protein>
    <submittedName>
        <fullName evidence="2">MFS transporter</fullName>
    </submittedName>
</protein>
<name>A0A0V7ZS30_9CYAN</name>
<feature type="transmembrane region" description="Helical" evidence="1">
    <location>
        <begin position="266"/>
        <end position="289"/>
    </location>
</feature>